<dbReference type="EMBL" id="QEAP01000037">
    <property type="protein sequence ID" value="TPX76767.1"/>
    <property type="molecule type" value="Genomic_DNA"/>
</dbReference>
<dbReference type="OrthoDB" id="2115828at2759"/>
<comment type="caution">
    <text evidence="1">The sequence shown here is derived from an EMBL/GenBank/DDBJ whole genome shotgun (WGS) entry which is preliminary data.</text>
</comment>
<dbReference type="AlphaFoldDB" id="A0A507FP17"/>
<evidence type="ECO:0000313" key="1">
    <source>
        <dbReference type="EMBL" id="TPX76767.1"/>
    </source>
</evidence>
<keyword evidence="2" id="KW-1185">Reference proteome</keyword>
<name>A0A507FP17_9FUNG</name>
<accession>A0A507FP17</accession>
<proteinExistence type="predicted"/>
<evidence type="ECO:0000313" key="2">
    <source>
        <dbReference type="Proteomes" id="UP000320333"/>
    </source>
</evidence>
<protein>
    <submittedName>
        <fullName evidence="1">Uncharacterized protein</fullName>
    </submittedName>
</protein>
<sequence length="197" mass="22114">MLRSLSLAPTASFSTKSALVTASNDHLLNFYRQPKSAVRLDEALLLDANVAQERKLKHLEQVMWTQFEHPEQAINYTLDTRDTWLLFHLRMVQLDESISYDLDMISKYAGIIRKTGSGGSGVGGSGGDLVLTLTMARKADEEICRRLSHACFKLWKISCVRDPAPDEIILARDIRAYARMLGLVHLKHAADLVAFID</sequence>
<organism evidence="1 2">
    <name type="scientific">Chytriomyces confervae</name>
    <dbReference type="NCBI Taxonomy" id="246404"/>
    <lineage>
        <taxon>Eukaryota</taxon>
        <taxon>Fungi</taxon>
        <taxon>Fungi incertae sedis</taxon>
        <taxon>Chytridiomycota</taxon>
        <taxon>Chytridiomycota incertae sedis</taxon>
        <taxon>Chytridiomycetes</taxon>
        <taxon>Chytridiales</taxon>
        <taxon>Chytriomycetaceae</taxon>
        <taxon>Chytriomyces</taxon>
    </lineage>
</organism>
<gene>
    <name evidence="1" type="ORF">CcCBS67573_g01997</name>
</gene>
<dbReference type="Proteomes" id="UP000320333">
    <property type="component" value="Unassembled WGS sequence"/>
</dbReference>
<reference evidence="1 2" key="1">
    <citation type="journal article" date="2019" name="Sci. Rep.">
        <title>Comparative genomics of chytrid fungi reveal insights into the obligate biotrophic and pathogenic lifestyle of Synchytrium endobioticum.</title>
        <authorList>
            <person name="van de Vossenberg B.T.L.H."/>
            <person name="Warris S."/>
            <person name="Nguyen H.D.T."/>
            <person name="van Gent-Pelzer M.P.E."/>
            <person name="Joly D.L."/>
            <person name="van de Geest H.C."/>
            <person name="Bonants P.J.M."/>
            <person name="Smith D.S."/>
            <person name="Levesque C.A."/>
            <person name="van der Lee T.A.J."/>
        </authorList>
    </citation>
    <scope>NUCLEOTIDE SEQUENCE [LARGE SCALE GENOMIC DNA]</scope>
    <source>
        <strain evidence="1 2">CBS 675.73</strain>
    </source>
</reference>